<dbReference type="OrthoDB" id="5838952at2759"/>
<protein>
    <submittedName>
        <fullName evidence="3">Translation initiation factor IF-2</fullName>
    </submittedName>
</protein>
<dbReference type="WBParaSite" id="GPUH_0000487201-mRNA-1">
    <property type="protein sequence ID" value="GPUH_0000487201-mRNA-1"/>
    <property type="gene ID" value="GPUH_0000487201"/>
</dbReference>
<evidence type="ECO:0000313" key="2">
    <source>
        <dbReference type="Proteomes" id="UP000271098"/>
    </source>
</evidence>
<evidence type="ECO:0000313" key="1">
    <source>
        <dbReference type="EMBL" id="VDK47785.1"/>
    </source>
</evidence>
<keyword evidence="2" id="KW-1185">Reference proteome</keyword>
<accession>A0A183D824</accession>
<name>A0A183D824_9BILA</name>
<reference evidence="1 2" key="2">
    <citation type="submission" date="2018-11" db="EMBL/GenBank/DDBJ databases">
        <authorList>
            <consortium name="Pathogen Informatics"/>
        </authorList>
    </citation>
    <scope>NUCLEOTIDE SEQUENCE [LARGE SCALE GENOMIC DNA]</scope>
</reference>
<proteinExistence type="predicted"/>
<reference evidence="3" key="1">
    <citation type="submission" date="2016-06" db="UniProtKB">
        <authorList>
            <consortium name="WormBaseParasite"/>
        </authorList>
    </citation>
    <scope>IDENTIFICATION</scope>
</reference>
<sequence>MENSSQIFPALIKDIESFDKKQLSSSNVDALAAALDLQPVDVWRCLNSLIQLRDYVNSNK</sequence>
<dbReference type="AlphaFoldDB" id="A0A183D824"/>
<gene>
    <name evidence="1" type="ORF">GPUH_LOCUS4867</name>
</gene>
<dbReference type="EMBL" id="UYRT01009617">
    <property type="protein sequence ID" value="VDK47785.1"/>
    <property type="molecule type" value="Genomic_DNA"/>
</dbReference>
<organism evidence="3">
    <name type="scientific">Gongylonema pulchrum</name>
    <dbReference type="NCBI Taxonomy" id="637853"/>
    <lineage>
        <taxon>Eukaryota</taxon>
        <taxon>Metazoa</taxon>
        <taxon>Ecdysozoa</taxon>
        <taxon>Nematoda</taxon>
        <taxon>Chromadorea</taxon>
        <taxon>Rhabditida</taxon>
        <taxon>Spirurina</taxon>
        <taxon>Spiruromorpha</taxon>
        <taxon>Spiruroidea</taxon>
        <taxon>Gongylonematidae</taxon>
        <taxon>Gongylonema</taxon>
    </lineage>
</organism>
<dbReference type="Proteomes" id="UP000271098">
    <property type="component" value="Unassembled WGS sequence"/>
</dbReference>
<evidence type="ECO:0000313" key="3">
    <source>
        <dbReference type="WBParaSite" id="GPUH_0000487201-mRNA-1"/>
    </source>
</evidence>